<comment type="caution">
    <text evidence="1">The sequence shown here is derived from an EMBL/GenBank/DDBJ whole genome shotgun (WGS) entry which is preliminary data.</text>
</comment>
<name>W1UZN6_9FIRM</name>
<organism evidence="1 2">
    <name type="scientific">Veillonella dispar DORA_11</name>
    <dbReference type="NCBI Taxonomy" id="1403949"/>
    <lineage>
        <taxon>Bacteria</taxon>
        <taxon>Bacillati</taxon>
        <taxon>Bacillota</taxon>
        <taxon>Negativicutes</taxon>
        <taxon>Veillonellales</taxon>
        <taxon>Veillonellaceae</taxon>
        <taxon>Veillonella</taxon>
    </lineage>
</organism>
<gene>
    <name evidence="1" type="ORF">Q619_VDC00556G0006</name>
</gene>
<evidence type="ECO:0000313" key="1">
    <source>
        <dbReference type="EMBL" id="ETI98184.1"/>
    </source>
</evidence>
<dbReference type="AlphaFoldDB" id="W1UZN6"/>
<protein>
    <submittedName>
        <fullName evidence="1">Uncharacterized protein</fullName>
    </submittedName>
</protein>
<proteinExistence type="predicted"/>
<reference evidence="1 2" key="1">
    <citation type="submission" date="2013-12" db="EMBL/GenBank/DDBJ databases">
        <title>A Varibaculum cambriense genome reconstructed from a premature infant gut community with otherwise low bacterial novelty that shifts toward anaerobic metabolism during the third week of life.</title>
        <authorList>
            <person name="Brown C.T."/>
            <person name="Sharon I."/>
            <person name="Thomas B.C."/>
            <person name="Castelle C.J."/>
            <person name="Morowitz M.J."/>
            <person name="Banfield J.F."/>
        </authorList>
    </citation>
    <scope>NUCLEOTIDE SEQUENCE [LARGE SCALE GENOMIC DNA]</scope>
    <source>
        <strain evidence="2">DORA_11</strain>
    </source>
</reference>
<dbReference type="EMBL" id="AZMJ01000556">
    <property type="protein sequence ID" value="ETI98184.1"/>
    <property type="molecule type" value="Genomic_DNA"/>
</dbReference>
<dbReference type="Proteomes" id="UP000018855">
    <property type="component" value="Unassembled WGS sequence"/>
</dbReference>
<evidence type="ECO:0000313" key="2">
    <source>
        <dbReference type="Proteomes" id="UP000018855"/>
    </source>
</evidence>
<sequence length="48" mass="4854">MAIACSPITLAPSLAVLPPPIAIPCGLLTLVLELEPIAIEYPPAAAAF</sequence>
<accession>W1UZN6</accession>